<evidence type="ECO:0000313" key="2">
    <source>
        <dbReference type="EMBL" id="ASZ52000.1"/>
    </source>
</evidence>
<evidence type="ECO:0000313" key="4">
    <source>
        <dbReference type="Proteomes" id="UP000191946"/>
    </source>
</evidence>
<organism evidence="2">
    <name type="scientific">Vibrio parahaemolyticus</name>
    <dbReference type="NCBI Taxonomy" id="670"/>
    <lineage>
        <taxon>Bacteria</taxon>
        <taxon>Pseudomonadati</taxon>
        <taxon>Pseudomonadota</taxon>
        <taxon>Gammaproteobacteria</taxon>
        <taxon>Vibrionales</taxon>
        <taxon>Vibrionaceae</taxon>
        <taxon>Vibrio</taxon>
    </lineage>
</organism>
<protein>
    <submittedName>
        <fullName evidence="2">Type III secretion regulator ExsE</fullName>
    </submittedName>
</protein>
<dbReference type="AlphaFoldDB" id="A0A249W5F5"/>
<feature type="compositionally biased region" description="Polar residues" evidence="1">
    <location>
        <begin position="1"/>
        <end position="13"/>
    </location>
</feature>
<reference evidence="2" key="2">
    <citation type="submission" date="2017-09" db="EMBL/GenBank/DDBJ databases">
        <authorList>
            <person name="Ehlers B."/>
            <person name="Leendertz F.H."/>
        </authorList>
    </citation>
    <scope>NUCLEOTIDE SEQUENCE</scope>
    <source>
        <strain evidence="2">MAVP-26</strain>
    </source>
</reference>
<keyword evidence="4" id="KW-1185">Reference proteome</keyword>
<gene>
    <name evidence="3" type="ORF">AKG60_01765</name>
    <name evidence="2" type="ORF">YA91_16365</name>
</gene>
<sequence>MSNDIQSARNSQPIHGLEQVERRELVPQGTFQGRKVTLLSSSENKQARMSSKRELSECLNQFASLESCNQVLDFEKPTGFEKQSTAIEKLFERKIDVIARSEK</sequence>
<dbReference type="RefSeq" id="WP_005500468.1">
    <property type="nucleotide sequence ID" value="NZ_CP023248.2"/>
</dbReference>
<reference evidence="3 4" key="1">
    <citation type="submission" date="2015-08" db="EMBL/GenBank/DDBJ databases">
        <title>Draft Genome Sequences of Vibrio parahaemolyticus Strains.</title>
        <authorList>
            <person name="Gonzalez-Escalona N."/>
            <person name="DePaola A."/>
        </authorList>
    </citation>
    <scope>NUCLEOTIDE SEQUENCE [LARGE SCALE GENOMIC DNA]</scope>
    <source>
        <strain evidence="3 4">CFSAN001621</strain>
    </source>
</reference>
<proteinExistence type="predicted"/>
<dbReference type="Proteomes" id="UP000191946">
    <property type="component" value="Unassembled WGS sequence"/>
</dbReference>
<dbReference type="NCBIfam" id="NF033907">
    <property type="entry name" value="ExsE2_fam"/>
    <property type="match status" value="1"/>
</dbReference>
<name>A0A249W5F5_VIBPH</name>
<dbReference type="EMBL" id="CP023248">
    <property type="protein sequence ID" value="ASZ52000.1"/>
    <property type="molecule type" value="Genomic_DNA"/>
</dbReference>
<accession>A0A249W5F5</accession>
<feature type="region of interest" description="Disordered" evidence="1">
    <location>
        <begin position="1"/>
        <end position="23"/>
    </location>
</feature>
<evidence type="ECO:0000256" key="1">
    <source>
        <dbReference type="SAM" id="MobiDB-lite"/>
    </source>
</evidence>
<dbReference type="EMBL" id="LHQV01000002">
    <property type="protein sequence ID" value="OQK04793.1"/>
    <property type="molecule type" value="Genomic_DNA"/>
</dbReference>
<evidence type="ECO:0000313" key="3">
    <source>
        <dbReference type="EMBL" id="OQK04793.1"/>
    </source>
</evidence>